<dbReference type="HOGENOM" id="CLU_169483_0_0_4"/>
<feature type="region of interest" description="Disordered" evidence="1">
    <location>
        <begin position="92"/>
        <end position="115"/>
    </location>
</feature>
<dbReference type="KEGG" id="bvi:Bcep1808_0922"/>
<organism evidence="2 3">
    <name type="scientific">Burkholderia vietnamiensis (strain G4 / LMG 22486)</name>
    <name type="common">Burkholderia cepacia (strain R1808)</name>
    <dbReference type="NCBI Taxonomy" id="269482"/>
    <lineage>
        <taxon>Bacteria</taxon>
        <taxon>Pseudomonadati</taxon>
        <taxon>Pseudomonadota</taxon>
        <taxon>Betaproteobacteria</taxon>
        <taxon>Burkholderiales</taxon>
        <taxon>Burkholderiaceae</taxon>
        <taxon>Burkholderia</taxon>
        <taxon>Burkholderia cepacia complex</taxon>
    </lineage>
</organism>
<dbReference type="EMBL" id="CP000614">
    <property type="protein sequence ID" value="ABO53933.1"/>
    <property type="molecule type" value="Genomic_DNA"/>
</dbReference>
<proteinExistence type="predicted"/>
<protein>
    <submittedName>
        <fullName evidence="2">Uncharacterized protein</fullName>
    </submittedName>
</protein>
<evidence type="ECO:0000313" key="2">
    <source>
        <dbReference type="EMBL" id="ABO53933.1"/>
    </source>
</evidence>
<gene>
    <name evidence="2" type="ordered locus">Bcep1808_0922</name>
</gene>
<dbReference type="AlphaFoldDB" id="A4JCD0"/>
<dbReference type="Proteomes" id="UP000002287">
    <property type="component" value="Chromosome 1"/>
</dbReference>
<name>A4JCD0_BURVG</name>
<reference evidence="3" key="1">
    <citation type="submission" date="2007-03" db="EMBL/GenBank/DDBJ databases">
        <title>Complete sequence of chromosome 1 of Burkholderia vietnamiensis G4.</title>
        <authorList>
            <consortium name="US DOE Joint Genome Institute"/>
            <person name="Copeland A."/>
            <person name="Lucas S."/>
            <person name="Lapidus A."/>
            <person name="Barry K."/>
            <person name="Detter J.C."/>
            <person name="Glavina del Rio T."/>
            <person name="Hammon N."/>
            <person name="Israni S."/>
            <person name="Dalin E."/>
            <person name="Tice H."/>
            <person name="Pitluck S."/>
            <person name="Chain P."/>
            <person name="Malfatti S."/>
            <person name="Shin M."/>
            <person name="Vergez L."/>
            <person name="Schmutz J."/>
            <person name="Larimer F."/>
            <person name="Land M."/>
            <person name="Hauser L."/>
            <person name="Kyrpides N."/>
            <person name="Tiedje J."/>
            <person name="Richardson P."/>
        </authorList>
    </citation>
    <scope>NUCLEOTIDE SEQUENCE [LARGE SCALE GENOMIC DNA]</scope>
    <source>
        <strain evidence="3">G4 / LMG 22486</strain>
    </source>
</reference>
<dbReference type="eggNOG" id="ENOG5030BRP">
    <property type="taxonomic scope" value="Bacteria"/>
</dbReference>
<evidence type="ECO:0000256" key="1">
    <source>
        <dbReference type="SAM" id="MobiDB-lite"/>
    </source>
</evidence>
<evidence type="ECO:0000313" key="3">
    <source>
        <dbReference type="Proteomes" id="UP000002287"/>
    </source>
</evidence>
<sequence>MPVKSSGFFPVAQAAPRCDAGVTQLEEKVMWLDGIKRFASRLARARRKSRALAESREAPCDTEFDPTWHGDHWQNLLASPLDARHYVMEDWTYTPPQAQTNDAEPAARRKRRSYS</sequence>
<accession>A4JCD0</accession>